<protein>
    <recommendedName>
        <fullName evidence="5">DUF3817 domain-containing protein</fullName>
    </recommendedName>
</protein>
<evidence type="ECO:0000256" key="2">
    <source>
        <dbReference type="SAM" id="Phobius"/>
    </source>
</evidence>
<keyword evidence="2" id="KW-1133">Transmembrane helix</keyword>
<dbReference type="PANTHER" id="PTHR10796:SF193">
    <property type="entry name" value="SSD DOMAIN-CONTAINING PROTEIN"/>
    <property type="match status" value="1"/>
</dbReference>
<name>A0ABD2HU74_9BILA</name>
<evidence type="ECO:0000313" key="4">
    <source>
        <dbReference type="Proteomes" id="UP001620626"/>
    </source>
</evidence>
<reference evidence="3 4" key="1">
    <citation type="submission" date="2024-10" db="EMBL/GenBank/DDBJ databases">
        <authorList>
            <person name="Kim D."/>
        </authorList>
    </citation>
    <scope>NUCLEOTIDE SEQUENCE [LARGE SCALE GENOMIC DNA]</scope>
    <source>
        <strain evidence="3">BH-2024</strain>
    </source>
</reference>
<dbReference type="InterPro" id="IPR051697">
    <property type="entry name" value="Patched_domain-protein"/>
</dbReference>
<evidence type="ECO:0008006" key="5">
    <source>
        <dbReference type="Google" id="ProtNLM"/>
    </source>
</evidence>
<gene>
    <name evidence="3" type="ORF">niasHT_031070</name>
</gene>
<dbReference type="EMBL" id="JBICBT010001355">
    <property type="protein sequence ID" value="KAL3071879.1"/>
    <property type="molecule type" value="Genomic_DNA"/>
</dbReference>
<evidence type="ECO:0000256" key="1">
    <source>
        <dbReference type="SAM" id="MobiDB-lite"/>
    </source>
</evidence>
<sequence length="88" mass="9733">MGKGAASTIVGISVLYTVDAYIILTFFKTIWLTMVMGLVHGLVFIPVLLSFLPMAFFQIRHKKPQKHNGQQQKVVAKTNSLAANGTKR</sequence>
<keyword evidence="2" id="KW-0472">Membrane</keyword>
<feature type="region of interest" description="Disordered" evidence="1">
    <location>
        <begin position="66"/>
        <end position="88"/>
    </location>
</feature>
<evidence type="ECO:0000313" key="3">
    <source>
        <dbReference type="EMBL" id="KAL3071879.1"/>
    </source>
</evidence>
<organism evidence="3 4">
    <name type="scientific">Heterodera trifolii</name>
    <dbReference type="NCBI Taxonomy" id="157864"/>
    <lineage>
        <taxon>Eukaryota</taxon>
        <taxon>Metazoa</taxon>
        <taxon>Ecdysozoa</taxon>
        <taxon>Nematoda</taxon>
        <taxon>Chromadorea</taxon>
        <taxon>Rhabditida</taxon>
        <taxon>Tylenchina</taxon>
        <taxon>Tylenchomorpha</taxon>
        <taxon>Tylenchoidea</taxon>
        <taxon>Heteroderidae</taxon>
        <taxon>Heteroderinae</taxon>
        <taxon>Heterodera</taxon>
    </lineage>
</organism>
<dbReference type="Proteomes" id="UP001620626">
    <property type="component" value="Unassembled WGS sequence"/>
</dbReference>
<feature type="compositionally biased region" description="Polar residues" evidence="1">
    <location>
        <begin position="67"/>
        <end position="88"/>
    </location>
</feature>
<feature type="transmembrane region" description="Helical" evidence="2">
    <location>
        <begin position="30"/>
        <end position="57"/>
    </location>
</feature>
<comment type="caution">
    <text evidence="3">The sequence shown here is derived from an EMBL/GenBank/DDBJ whole genome shotgun (WGS) entry which is preliminary data.</text>
</comment>
<keyword evidence="4" id="KW-1185">Reference proteome</keyword>
<accession>A0ABD2HU74</accession>
<dbReference type="AlphaFoldDB" id="A0ABD2HU74"/>
<dbReference type="PANTHER" id="PTHR10796">
    <property type="entry name" value="PATCHED-RELATED"/>
    <property type="match status" value="1"/>
</dbReference>
<keyword evidence="2" id="KW-0812">Transmembrane</keyword>
<proteinExistence type="predicted"/>